<dbReference type="Proteomes" id="UP000634136">
    <property type="component" value="Unassembled WGS sequence"/>
</dbReference>
<sequence length="63" mass="7155">MEKGKSVAGEARLFVNGLDRAKTNIHMIDKREGDNKGWVPHTQEILASSITNWSHRLLFHLSL</sequence>
<reference evidence="1" key="1">
    <citation type="submission" date="2020-09" db="EMBL/GenBank/DDBJ databases">
        <title>Genome-Enabled Discovery of Anthraquinone Biosynthesis in Senna tora.</title>
        <authorList>
            <person name="Kang S.-H."/>
            <person name="Pandey R.P."/>
            <person name="Lee C.-M."/>
            <person name="Sim J.-S."/>
            <person name="Jeong J.-T."/>
            <person name="Choi B.-S."/>
            <person name="Jung M."/>
            <person name="Ginzburg D."/>
            <person name="Zhao K."/>
            <person name="Won S.Y."/>
            <person name="Oh T.-J."/>
            <person name="Yu Y."/>
            <person name="Kim N.-H."/>
            <person name="Lee O.R."/>
            <person name="Lee T.-H."/>
            <person name="Bashyal P."/>
            <person name="Kim T.-S."/>
            <person name="Lee W.-H."/>
            <person name="Kawkins C."/>
            <person name="Kim C.-K."/>
            <person name="Kim J.S."/>
            <person name="Ahn B.O."/>
            <person name="Rhee S.Y."/>
            <person name="Sohng J.K."/>
        </authorList>
    </citation>
    <scope>NUCLEOTIDE SEQUENCE</scope>
    <source>
        <tissue evidence="1">Leaf</tissue>
    </source>
</reference>
<keyword evidence="2" id="KW-1185">Reference proteome</keyword>
<comment type="caution">
    <text evidence="1">The sequence shown here is derived from an EMBL/GenBank/DDBJ whole genome shotgun (WGS) entry which is preliminary data.</text>
</comment>
<accession>A0A834T6W8</accession>
<name>A0A834T6W8_9FABA</name>
<dbReference type="EMBL" id="JAAIUW010000009">
    <property type="protein sequence ID" value="KAF7816714.1"/>
    <property type="molecule type" value="Genomic_DNA"/>
</dbReference>
<evidence type="ECO:0000313" key="2">
    <source>
        <dbReference type="Proteomes" id="UP000634136"/>
    </source>
</evidence>
<organism evidence="1 2">
    <name type="scientific">Senna tora</name>
    <dbReference type="NCBI Taxonomy" id="362788"/>
    <lineage>
        <taxon>Eukaryota</taxon>
        <taxon>Viridiplantae</taxon>
        <taxon>Streptophyta</taxon>
        <taxon>Embryophyta</taxon>
        <taxon>Tracheophyta</taxon>
        <taxon>Spermatophyta</taxon>
        <taxon>Magnoliopsida</taxon>
        <taxon>eudicotyledons</taxon>
        <taxon>Gunneridae</taxon>
        <taxon>Pentapetalae</taxon>
        <taxon>rosids</taxon>
        <taxon>fabids</taxon>
        <taxon>Fabales</taxon>
        <taxon>Fabaceae</taxon>
        <taxon>Caesalpinioideae</taxon>
        <taxon>Cassia clade</taxon>
        <taxon>Senna</taxon>
    </lineage>
</organism>
<proteinExistence type="predicted"/>
<gene>
    <name evidence="1" type="ORF">G2W53_030683</name>
</gene>
<protein>
    <submittedName>
        <fullName evidence="1">Uncharacterized protein</fullName>
    </submittedName>
</protein>
<dbReference type="AlphaFoldDB" id="A0A834T6W8"/>
<evidence type="ECO:0000313" key="1">
    <source>
        <dbReference type="EMBL" id="KAF7816714.1"/>
    </source>
</evidence>